<organism evidence="3 4">
    <name type="scientific">Candidatus Roizmanbacteria bacterium RIFCSPLOWO2_02_FULL_36_11</name>
    <dbReference type="NCBI Taxonomy" id="1802071"/>
    <lineage>
        <taxon>Bacteria</taxon>
        <taxon>Candidatus Roizmaniibacteriota</taxon>
    </lineage>
</organism>
<accession>A0A1F7JIU1</accession>
<feature type="domain" description="EamA" evidence="2">
    <location>
        <begin position="7"/>
        <end position="139"/>
    </location>
</feature>
<sequence length="298" mass="33102">MRFSKNKGVILALLAGLLWGTIGIFVKKLTGLTPIGTTFFRLLIAFVGIVSVVVFLNLQKEVKSTLTHWKFLTILSFIMSLSLFFSVLGFYGTTVANASILNNTTPLYVALFGLLLWEKTSRKEWMGILLGFFGILLIFSAHEISFESQRFIGNVLSIMSAIFLAAYTIFSKRIRSRFSSFAIMFWVFGLGSLFILLESILFQKPLFLKLVYADLYYVVGLGIFGTFLAHTFYTTSLKYIKASTASLIGLSSPISATLYAIILLGEIPSILALLGLVFSITGIFYVVRSEIVTNELGK</sequence>
<feature type="transmembrane region" description="Helical" evidence="1">
    <location>
        <begin position="245"/>
        <end position="264"/>
    </location>
</feature>
<feature type="transmembrane region" description="Helical" evidence="1">
    <location>
        <begin position="182"/>
        <end position="203"/>
    </location>
</feature>
<reference evidence="3 4" key="1">
    <citation type="journal article" date="2016" name="Nat. Commun.">
        <title>Thousands of microbial genomes shed light on interconnected biogeochemical processes in an aquifer system.</title>
        <authorList>
            <person name="Anantharaman K."/>
            <person name="Brown C.T."/>
            <person name="Hug L.A."/>
            <person name="Sharon I."/>
            <person name="Castelle C.J."/>
            <person name="Probst A.J."/>
            <person name="Thomas B.C."/>
            <person name="Singh A."/>
            <person name="Wilkins M.J."/>
            <person name="Karaoz U."/>
            <person name="Brodie E.L."/>
            <person name="Williams K.H."/>
            <person name="Hubbard S.S."/>
            <person name="Banfield J.F."/>
        </authorList>
    </citation>
    <scope>NUCLEOTIDE SEQUENCE [LARGE SCALE GENOMIC DNA]</scope>
</reference>
<protein>
    <recommendedName>
        <fullName evidence="2">EamA domain-containing protein</fullName>
    </recommendedName>
</protein>
<evidence type="ECO:0000256" key="1">
    <source>
        <dbReference type="SAM" id="Phobius"/>
    </source>
</evidence>
<dbReference type="Proteomes" id="UP000177418">
    <property type="component" value="Unassembled WGS sequence"/>
</dbReference>
<keyword evidence="1" id="KW-0472">Membrane</keyword>
<keyword evidence="1" id="KW-0812">Transmembrane</keyword>
<dbReference type="EMBL" id="MGAV01000002">
    <property type="protein sequence ID" value="OGK55537.1"/>
    <property type="molecule type" value="Genomic_DNA"/>
</dbReference>
<evidence type="ECO:0000313" key="3">
    <source>
        <dbReference type="EMBL" id="OGK55537.1"/>
    </source>
</evidence>
<evidence type="ECO:0000259" key="2">
    <source>
        <dbReference type="Pfam" id="PF00892"/>
    </source>
</evidence>
<dbReference type="SUPFAM" id="SSF103481">
    <property type="entry name" value="Multidrug resistance efflux transporter EmrE"/>
    <property type="match status" value="2"/>
</dbReference>
<feature type="domain" description="EamA" evidence="2">
    <location>
        <begin position="152"/>
        <end position="287"/>
    </location>
</feature>
<dbReference type="PANTHER" id="PTHR22911">
    <property type="entry name" value="ACYL-MALONYL CONDENSING ENZYME-RELATED"/>
    <property type="match status" value="1"/>
</dbReference>
<feature type="transmembrane region" description="Helical" evidence="1">
    <location>
        <begin position="124"/>
        <end position="145"/>
    </location>
</feature>
<feature type="transmembrane region" description="Helical" evidence="1">
    <location>
        <begin position="71"/>
        <end position="92"/>
    </location>
</feature>
<keyword evidence="1" id="KW-1133">Transmembrane helix</keyword>
<comment type="caution">
    <text evidence="3">The sequence shown here is derived from an EMBL/GenBank/DDBJ whole genome shotgun (WGS) entry which is preliminary data.</text>
</comment>
<dbReference type="InterPro" id="IPR000620">
    <property type="entry name" value="EamA_dom"/>
</dbReference>
<proteinExistence type="predicted"/>
<dbReference type="GO" id="GO:0016020">
    <property type="term" value="C:membrane"/>
    <property type="evidence" value="ECO:0007669"/>
    <property type="project" value="InterPro"/>
</dbReference>
<feature type="transmembrane region" description="Helical" evidence="1">
    <location>
        <begin position="270"/>
        <end position="287"/>
    </location>
</feature>
<dbReference type="AlphaFoldDB" id="A0A1F7JIU1"/>
<dbReference type="InterPro" id="IPR037185">
    <property type="entry name" value="EmrE-like"/>
</dbReference>
<feature type="transmembrane region" description="Helical" evidence="1">
    <location>
        <begin position="151"/>
        <end position="170"/>
    </location>
</feature>
<evidence type="ECO:0000313" key="4">
    <source>
        <dbReference type="Proteomes" id="UP000177418"/>
    </source>
</evidence>
<name>A0A1F7JIU1_9BACT</name>
<dbReference type="Pfam" id="PF00892">
    <property type="entry name" value="EamA"/>
    <property type="match status" value="2"/>
</dbReference>
<feature type="transmembrane region" description="Helical" evidence="1">
    <location>
        <begin position="39"/>
        <end position="59"/>
    </location>
</feature>
<feature type="transmembrane region" description="Helical" evidence="1">
    <location>
        <begin position="215"/>
        <end position="233"/>
    </location>
</feature>
<gene>
    <name evidence="3" type="ORF">A3H78_05225</name>
</gene>
<dbReference type="PANTHER" id="PTHR22911:SF79">
    <property type="entry name" value="MOBA-LIKE NTP TRANSFERASE DOMAIN-CONTAINING PROTEIN"/>
    <property type="match status" value="1"/>
</dbReference>
<feature type="transmembrane region" description="Helical" evidence="1">
    <location>
        <begin position="98"/>
        <end position="117"/>
    </location>
</feature>